<reference evidence="1" key="2">
    <citation type="journal article" date="2024" name="Plant">
        <title>Genomic evolution and insights into agronomic trait innovations of Sesamum species.</title>
        <authorList>
            <person name="Miao H."/>
            <person name="Wang L."/>
            <person name="Qu L."/>
            <person name="Liu H."/>
            <person name="Sun Y."/>
            <person name="Le M."/>
            <person name="Wang Q."/>
            <person name="Wei S."/>
            <person name="Zheng Y."/>
            <person name="Lin W."/>
            <person name="Duan Y."/>
            <person name="Cao H."/>
            <person name="Xiong S."/>
            <person name="Wang X."/>
            <person name="Wei L."/>
            <person name="Li C."/>
            <person name="Ma Q."/>
            <person name="Ju M."/>
            <person name="Zhao R."/>
            <person name="Li G."/>
            <person name="Mu C."/>
            <person name="Tian Q."/>
            <person name="Mei H."/>
            <person name="Zhang T."/>
            <person name="Gao T."/>
            <person name="Zhang H."/>
        </authorList>
    </citation>
    <scope>NUCLEOTIDE SEQUENCE</scope>
    <source>
        <strain evidence="1">KEN1</strain>
    </source>
</reference>
<name>A0AAW2UH02_9LAMI</name>
<sequence>MVAGVKNRKVTIVIKELLAIEEAKEVLVEELSSWKGDLMRYLKDAILPDDPMRAKRIKLKAARFTMIGDELYKRTIGGPLLKCIDGERAQYVLREIHEGSCENHSDKDTSGRPW</sequence>
<accession>A0AAW2UH02</accession>
<comment type="caution">
    <text evidence="1">The sequence shown here is derived from an EMBL/GenBank/DDBJ whole genome shotgun (WGS) entry which is preliminary data.</text>
</comment>
<reference evidence="1" key="1">
    <citation type="submission" date="2020-06" db="EMBL/GenBank/DDBJ databases">
        <authorList>
            <person name="Li T."/>
            <person name="Hu X."/>
            <person name="Zhang T."/>
            <person name="Song X."/>
            <person name="Zhang H."/>
            <person name="Dai N."/>
            <person name="Sheng W."/>
            <person name="Hou X."/>
            <person name="Wei L."/>
        </authorList>
    </citation>
    <scope>NUCLEOTIDE SEQUENCE</scope>
    <source>
        <strain evidence="1">KEN1</strain>
        <tissue evidence="1">Leaf</tissue>
    </source>
</reference>
<proteinExistence type="predicted"/>
<gene>
    <name evidence="1" type="ORF">Slati_3416700</name>
</gene>
<evidence type="ECO:0000313" key="1">
    <source>
        <dbReference type="EMBL" id="KAL0415848.1"/>
    </source>
</evidence>
<dbReference type="EMBL" id="JACGWN010000012">
    <property type="protein sequence ID" value="KAL0415848.1"/>
    <property type="molecule type" value="Genomic_DNA"/>
</dbReference>
<dbReference type="PANTHER" id="PTHR48475:SF2">
    <property type="entry name" value="RIBONUCLEASE H"/>
    <property type="match status" value="1"/>
</dbReference>
<dbReference type="PANTHER" id="PTHR48475">
    <property type="entry name" value="RIBONUCLEASE H"/>
    <property type="match status" value="1"/>
</dbReference>
<organism evidence="1">
    <name type="scientific">Sesamum latifolium</name>
    <dbReference type="NCBI Taxonomy" id="2727402"/>
    <lineage>
        <taxon>Eukaryota</taxon>
        <taxon>Viridiplantae</taxon>
        <taxon>Streptophyta</taxon>
        <taxon>Embryophyta</taxon>
        <taxon>Tracheophyta</taxon>
        <taxon>Spermatophyta</taxon>
        <taxon>Magnoliopsida</taxon>
        <taxon>eudicotyledons</taxon>
        <taxon>Gunneridae</taxon>
        <taxon>Pentapetalae</taxon>
        <taxon>asterids</taxon>
        <taxon>lamiids</taxon>
        <taxon>Lamiales</taxon>
        <taxon>Pedaliaceae</taxon>
        <taxon>Sesamum</taxon>
    </lineage>
</organism>
<dbReference type="AlphaFoldDB" id="A0AAW2UH02"/>
<protein>
    <recommendedName>
        <fullName evidence="2">Reverse transcriptase domain-containing protein</fullName>
    </recommendedName>
</protein>
<evidence type="ECO:0008006" key="2">
    <source>
        <dbReference type="Google" id="ProtNLM"/>
    </source>
</evidence>